<sequence length="125" mass="14477">MLATTLSLPFTHKLTNTPRLHSSVTLPTTQKLTAFCLAFPLLAFWLAQVTHTNTHAHEKKRHQKYSLPPTPWKIMMLFLSLLSISLPFRKETAFQHTKPKLFFCEKATYFTRKVENFIVSTMKAI</sequence>
<accession>A0A8D8ETS5</accession>
<proteinExistence type="predicted"/>
<dbReference type="EMBL" id="HBUE01009470">
    <property type="protein sequence ID" value="CAG6447612.1"/>
    <property type="molecule type" value="Transcribed_RNA"/>
</dbReference>
<reference evidence="1" key="1">
    <citation type="submission" date="2021-05" db="EMBL/GenBank/DDBJ databases">
        <authorList>
            <person name="Alioto T."/>
            <person name="Alioto T."/>
            <person name="Gomez Garrido J."/>
        </authorList>
    </citation>
    <scope>NUCLEOTIDE SEQUENCE</scope>
</reference>
<organism evidence="1">
    <name type="scientific">Culex pipiens</name>
    <name type="common">House mosquito</name>
    <dbReference type="NCBI Taxonomy" id="7175"/>
    <lineage>
        <taxon>Eukaryota</taxon>
        <taxon>Metazoa</taxon>
        <taxon>Ecdysozoa</taxon>
        <taxon>Arthropoda</taxon>
        <taxon>Hexapoda</taxon>
        <taxon>Insecta</taxon>
        <taxon>Pterygota</taxon>
        <taxon>Neoptera</taxon>
        <taxon>Endopterygota</taxon>
        <taxon>Diptera</taxon>
        <taxon>Nematocera</taxon>
        <taxon>Culicoidea</taxon>
        <taxon>Culicidae</taxon>
        <taxon>Culicinae</taxon>
        <taxon>Culicini</taxon>
        <taxon>Culex</taxon>
        <taxon>Culex</taxon>
    </lineage>
</organism>
<name>A0A8D8ETS5_CULPI</name>
<dbReference type="AlphaFoldDB" id="A0A8D8ETS5"/>
<protein>
    <submittedName>
        <fullName evidence="1">(northern house mosquito) hypothetical protein</fullName>
    </submittedName>
</protein>
<evidence type="ECO:0000313" key="1">
    <source>
        <dbReference type="EMBL" id="CAG6447612.1"/>
    </source>
</evidence>